<organism evidence="1 2">
    <name type="scientific">Plasmopara halstedii</name>
    <name type="common">Downy mildew of sunflower</name>
    <dbReference type="NCBI Taxonomy" id="4781"/>
    <lineage>
        <taxon>Eukaryota</taxon>
        <taxon>Sar</taxon>
        <taxon>Stramenopiles</taxon>
        <taxon>Oomycota</taxon>
        <taxon>Peronosporomycetes</taxon>
        <taxon>Peronosporales</taxon>
        <taxon>Peronosporaceae</taxon>
        <taxon>Plasmopara</taxon>
    </lineage>
</organism>
<proteinExistence type="predicted"/>
<sequence length="89" mass="9870">MTWSLLEFEPSFGASVEQKAALLEVVRVEMLISEVSTIAISSVSLDCGAECRPAHLLDQRKQIIEQVGAERRETGIAFLKSIKLYFSVV</sequence>
<name>A0A0P1ARN9_PLAHL</name>
<keyword evidence="2" id="KW-1185">Reference proteome</keyword>
<accession>A0A0P1ARN9</accession>
<dbReference type="Proteomes" id="UP000054928">
    <property type="component" value="Unassembled WGS sequence"/>
</dbReference>
<reference evidence="2" key="1">
    <citation type="submission" date="2014-09" db="EMBL/GenBank/DDBJ databases">
        <authorList>
            <person name="Sharma Rahul"/>
            <person name="Thines Marco"/>
        </authorList>
    </citation>
    <scope>NUCLEOTIDE SEQUENCE [LARGE SCALE GENOMIC DNA]</scope>
</reference>
<dbReference type="GeneID" id="59052710"/>
<dbReference type="AlphaFoldDB" id="A0A0P1ARN9"/>
<evidence type="ECO:0000313" key="1">
    <source>
        <dbReference type="EMBL" id="CEG44069.1"/>
    </source>
</evidence>
<dbReference type="EMBL" id="CCYD01000810">
    <property type="protein sequence ID" value="CEG44069.1"/>
    <property type="molecule type" value="Genomic_DNA"/>
</dbReference>
<evidence type="ECO:0000313" key="2">
    <source>
        <dbReference type="Proteomes" id="UP000054928"/>
    </source>
</evidence>
<dbReference type="RefSeq" id="XP_036263285.1">
    <property type="nucleotide sequence ID" value="XM_036407597.1"/>
</dbReference>
<protein>
    <submittedName>
        <fullName evidence="1">Uncharacterized protein</fullName>
    </submittedName>
</protein>